<name>A0A6C0IRB6_9ZZZZ</name>
<dbReference type="Pfam" id="PF13884">
    <property type="entry name" value="Peptidase_S74"/>
    <property type="match status" value="1"/>
</dbReference>
<dbReference type="EMBL" id="MN740221">
    <property type="protein sequence ID" value="QHT94427.1"/>
    <property type="molecule type" value="Genomic_DNA"/>
</dbReference>
<dbReference type="InterPro" id="IPR036388">
    <property type="entry name" value="WH-like_DNA-bd_sf"/>
</dbReference>
<protein>
    <recommendedName>
        <fullName evidence="1">Peptidase S74 domain-containing protein</fullName>
    </recommendedName>
</protein>
<organism evidence="2">
    <name type="scientific">viral metagenome</name>
    <dbReference type="NCBI Taxonomy" id="1070528"/>
    <lineage>
        <taxon>unclassified sequences</taxon>
        <taxon>metagenomes</taxon>
        <taxon>organismal metagenomes</taxon>
    </lineage>
</organism>
<evidence type="ECO:0000259" key="1">
    <source>
        <dbReference type="PROSITE" id="PS51688"/>
    </source>
</evidence>
<dbReference type="PROSITE" id="PS51688">
    <property type="entry name" value="ICA"/>
    <property type="match status" value="1"/>
</dbReference>
<dbReference type="InterPro" id="IPR030392">
    <property type="entry name" value="S74_ICA"/>
</dbReference>
<feature type="domain" description="Peptidase S74" evidence="1">
    <location>
        <begin position="1777"/>
        <end position="1873"/>
    </location>
</feature>
<proteinExistence type="predicted"/>
<dbReference type="SUPFAM" id="SSF110296">
    <property type="entry name" value="Oligoxyloglucan reducing end-specific cellobiohydrolase"/>
    <property type="match status" value="1"/>
</dbReference>
<sequence>MSNGSWKKYGGVSKLNSFNIVNTSAIIADQFISRSTTPAEQTFSGTLEVTVDIKAGNDLQSGNNCIIGNSLSTKRDIYVNGNTYINQRLFFFSTDPSSDLSTVDISFTLPLDTSHAYIAGDVSNIGVNILHPKSIFHISCDVSNVTDILTVESSGTYIRSIMSQTQDKMGIVFDASNEESNMKFFNGGIDDTSTNVLNTPTAYIKHLSGGYLTARTSNTIDISAGTFFVDTSGVNMKLDGSGVVLESSGSIIIDTSSSFLVDSSTGFLRMEAANGLFSIGASGDFRLISSVSAENIGAEFSLNHEKGFLSSSGALIFNASGGLIELNATNDGLIKFNSGGFNLNTILNIAPTGIDLSSSSMYDETLTIYGNKASTYLPDIYTKDVSTGNGAVIRSVDPSNNSNLRIVSSATGKGAQVTGGIYPEDSNQSMAVFGITDLSNGFTPNSMILSGTQRHNKRSTYGINTLKPLTDKYVLDVNGPMHVNNTEVQSVATSNFEYKHMHFSRSYPLSGIASGSPNSSKQTEHTQTIIFTSDGGKTWTTSDVYEQEDSNEPDPGTEDTNAISFFECFLSDLNYGIIAGDQKTAYMTKNGGKDWLKVLFDDITNTFTTAALSGCIKTLDTDDVHRFFNIYNESGVGYSKIKYFDISTNTIDTLISFPTGENAALTIKNDDTGNILSRDLISDDTRIVSITAADTSGQYLYIAGETGIDKINISTPIIQLTVGGSYPRKIADLPANSGITQLHYRDINVLNDTHVIAVGENLISTTTDGTNWSDISVNLINNIGDVSLNKAFLVDTSNAIVVGERGTVLYSYDWSNDSSWNLIPSSIISSGGTDNLVQDICNNLISVFMTNNGDYIVANNIETFLSDTLETTGRTGTSRIEYLTMPSLFHNTENFVLEVSGNIAATGDLILHKGTIVATKVDTDTNDFKLGTDSSYIHIGECLTPEELFTNIGDTTLGVRDLSENYKVINIGATNPSSSNDAQSYHINIGNPFSYNSIYKNKGHKIFIGGGDDIVVIDGSSVQFKSQQELIINSTHVILNAVDGAEKNSGKGCGIQIKSDNQSDAGFIESSRDGTGYLFKSPTGDSTLGEQNILKIDSSNSILHDGIITGLMVLREVNTLTTTTSGNIYDGSFVMQSANFDLSHVLIREPSWTGTNHNDYTEDVMQRINTGLFIDGDVSLNNNLYVEKDVQINGNLSVQQYNENNIIQTTVNNYSFLSVVEDMSLAGRLFVRDNISIRPSGSGTADSEPTVSLDLSGCTDAILVPAGTTAQRPNVQKDGVNHVDYKGYIRYNTEQDTFEGYGAGPAWGSLGGVIDVDQDTFITAEVNAGTDNDQLQFFTAGSLNMIINESGFVGIATPTPAVSLDLSGCTDAIHVPAGTTAQRPNVQKDGVNHVDYKGYIRYNTEQDTFEGYGAGPAWGSLGGVIDVDQDTFITAEVNAGTDNDQLQFFTDGSLNMIIDKSGFVGIANSTPAALLDVSGILIHRGPKSESLTAELTENVSRPLIIGSPISNYKWGSDNTFIGMDSLTNFQYGSNFTVIGNETFQDYIGNSLVSGSDTYSSQHSSGNSAIGDNAGSGLSYGGYNTFLGAASGIETAFSSLNTTSNEIVNSTAVGNNAQIIRSNQIVLGGQSPVDSTYPEVIMHADLSCGGTAHIVGDLSCGGNTYITKNIANSKITDATIVTHPTGVDPVLLIGTDTTTNYTPIAQFITGTTGFTEINRQGIYHKQGTGYFKLYTDSNNVYLDSPAPSSLIYFQIAGVDKANINSSGQFEATSFNATSDARLKNNITPLNESLSKINQLQGVQFTWTEETSNNLNTGFIAQDVEKIMPEIVSTAQEKSQKGIYTKSINYNGVVPYLVESVKTLSSEIESLQNENKVMKEKMKQYDIWFAELLNK</sequence>
<evidence type="ECO:0000313" key="2">
    <source>
        <dbReference type="EMBL" id="QHT94427.1"/>
    </source>
</evidence>
<dbReference type="Gene3D" id="1.10.10.10">
    <property type="entry name" value="Winged helix-like DNA-binding domain superfamily/Winged helix DNA-binding domain"/>
    <property type="match status" value="1"/>
</dbReference>
<reference evidence="2" key="1">
    <citation type="journal article" date="2020" name="Nature">
        <title>Giant virus diversity and host interactions through global metagenomics.</title>
        <authorList>
            <person name="Schulz F."/>
            <person name="Roux S."/>
            <person name="Paez-Espino D."/>
            <person name="Jungbluth S."/>
            <person name="Walsh D.A."/>
            <person name="Denef V.J."/>
            <person name="McMahon K.D."/>
            <person name="Konstantinidis K.T."/>
            <person name="Eloe-Fadrosh E.A."/>
            <person name="Kyrpides N.C."/>
            <person name="Woyke T."/>
        </authorList>
    </citation>
    <scope>NUCLEOTIDE SEQUENCE</scope>
    <source>
        <strain evidence="2">GVMAG-M-3300024258-28</strain>
    </source>
</reference>
<accession>A0A6C0IRB6</accession>